<reference evidence="2 3" key="1">
    <citation type="submission" date="2017-02" db="EMBL/GenBank/DDBJ databases">
        <authorList>
            <person name="Peterson S.W."/>
        </authorList>
    </citation>
    <scope>NUCLEOTIDE SEQUENCE [LARGE SCALE GENOMIC DNA]</scope>
    <source>
        <strain evidence="2 3">P15</strain>
    </source>
</reference>
<dbReference type="PROSITE" id="PS50943">
    <property type="entry name" value="HTH_CROC1"/>
    <property type="match status" value="1"/>
</dbReference>
<dbReference type="EMBL" id="FUZV01000001">
    <property type="protein sequence ID" value="SKC55831.1"/>
    <property type="molecule type" value="Genomic_DNA"/>
</dbReference>
<dbReference type="InterPro" id="IPR010982">
    <property type="entry name" value="Lambda_DNA-bd_dom_sf"/>
</dbReference>
<accession>A0A1T5JWP7</accession>
<name>A0A1T5JWP7_9GAMM</name>
<evidence type="ECO:0000313" key="2">
    <source>
        <dbReference type="EMBL" id="SKC55831.1"/>
    </source>
</evidence>
<organism evidence="2 3">
    <name type="scientific">Pseudoxanthomonas indica</name>
    <dbReference type="NCBI Taxonomy" id="428993"/>
    <lineage>
        <taxon>Bacteria</taxon>
        <taxon>Pseudomonadati</taxon>
        <taxon>Pseudomonadota</taxon>
        <taxon>Gammaproteobacteria</taxon>
        <taxon>Lysobacterales</taxon>
        <taxon>Lysobacteraceae</taxon>
        <taxon>Pseudoxanthomonas</taxon>
    </lineage>
</organism>
<dbReference type="CDD" id="cd00093">
    <property type="entry name" value="HTH_XRE"/>
    <property type="match status" value="1"/>
</dbReference>
<dbReference type="RefSeq" id="WP_079723480.1">
    <property type="nucleotide sequence ID" value="NZ_BMCL01000002.1"/>
</dbReference>
<dbReference type="STRING" id="428993.SAMN06296058_1150"/>
<sequence length="116" mass="12672">MVKVSDTLGKRLLQARSASGMTQGELAEAVGITQPSYSALERDISKSTSKIGSLARLLGVDAYWLETGEGAMRRSGLSEALTDYALPPETRRILHSLGKMTERKRKALLELISYSE</sequence>
<dbReference type="InterPro" id="IPR001387">
    <property type="entry name" value="Cro/C1-type_HTH"/>
</dbReference>
<dbReference type="Gene3D" id="1.10.260.40">
    <property type="entry name" value="lambda repressor-like DNA-binding domains"/>
    <property type="match status" value="1"/>
</dbReference>
<proteinExistence type="predicted"/>
<evidence type="ECO:0000259" key="1">
    <source>
        <dbReference type="PROSITE" id="PS50943"/>
    </source>
</evidence>
<keyword evidence="2" id="KW-0238">DNA-binding</keyword>
<dbReference type="OrthoDB" id="9772064at2"/>
<dbReference type="SUPFAM" id="SSF47413">
    <property type="entry name" value="lambda repressor-like DNA-binding domains"/>
    <property type="match status" value="1"/>
</dbReference>
<dbReference type="Proteomes" id="UP000190341">
    <property type="component" value="Unassembled WGS sequence"/>
</dbReference>
<keyword evidence="3" id="KW-1185">Reference proteome</keyword>
<evidence type="ECO:0000313" key="3">
    <source>
        <dbReference type="Proteomes" id="UP000190341"/>
    </source>
</evidence>
<feature type="domain" description="HTH cro/C1-type" evidence="1">
    <location>
        <begin position="12"/>
        <end position="65"/>
    </location>
</feature>
<protein>
    <submittedName>
        <fullName evidence="2">DNA-binding transcriptional regulator, XRE-family HTH domain</fullName>
    </submittedName>
</protein>
<dbReference type="Pfam" id="PF01381">
    <property type="entry name" value="HTH_3"/>
    <property type="match status" value="1"/>
</dbReference>
<dbReference type="SMART" id="SM00530">
    <property type="entry name" value="HTH_XRE"/>
    <property type="match status" value="1"/>
</dbReference>
<dbReference type="AlphaFoldDB" id="A0A1T5JWP7"/>
<dbReference type="GO" id="GO:0003677">
    <property type="term" value="F:DNA binding"/>
    <property type="evidence" value="ECO:0007669"/>
    <property type="project" value="UniProtKB-KW"/>
</dbReference>
<gene>
    <name evidence="2" type="ORF">SAMN06296058_1150</name>
</gene>